<dbReference type="EMBL" id="JBAKIA010000005">
    <property type="protein sequence ID" value="MEJ8474485.1"/>
    <property type="molecule type" value="Genomic_DNA"/>
</dbReference>
<feature type="region of interest" description="Disordered" evidence="1">
    <location>
        <begin position="1"/>
        <end position="29"/>
    </location>
</feature>
<dbReference type="Proteomes" id="UP001385499">
    <property type="component" value="Unassembled WGS sequence"/>
</dbReference>
<evidence type="ECO:0000313" key="2">
    <source>
        <dbReference type="EMBL" id="MEJ8474485.1"/>
    </source>
</evidence>
<gene>
    <name evidence="2" type="ORF">V6575_10325</name>
</gene>
<dbReference type="RefSeq" id="WP_340274231.1">
    <property type="nucleotide sequence ID" value="NZ_JBAKIA010000005.1"/>
</dbReference>
<protein>
    <submittedName>
        <fullName evidence="2">Uncharacterized protein</fullName>
    </submittedName>
</protein>
<evidence type="ECO:0000313" key="3">
    <source>
        <dbReference type="Proteomes" id="UP001385499"/>
    </source>
</evidence>
<comment type="caution">
    <text evidence="2">The sequence shown here is derived from an EMBL/GenBank/DDBJ whole genome shotgun (WGS) entry which is preliminary data.</text>
</comment>
<accession>A0ABU8TJZ5</accession>
<sequence length="65" mass="7325">MRDPSPVNLMTPEESRAGGWQAEARDSDGHLCSQHAPFDDDEEQAQYVREATERGHTVTIWPISD</sequence>
<name>A0ABU8TJZ5_9HYPH</name>
<reference evidence="2 3" key="1">
    <citation type="submission" date="2024-02" db="EMBL/GenBank/DDBJ databases">
        <title>Roseibium algae sp. nov., isolated from marine alga (Grateloupia sp.), showing potential in myo-inositol conversion.</title>
        <authorList>
            <person name="Wang Y."/>
        </authorList>
    </citation>
    <scope>NUCLEOTIDE SEQUENCE [LARGE SCALE GENOMIC DNA]</scope>
    <source>
        <strain evidence="2 3">H3510</strain>
    </source>
</reference>
<evidence type="ECO:0000256" key="1">
    <source>
        <dbReference type="SAM" id="MobiDB-lite"/>
    </source>
</evidence>
<organism evidence="2 3">
    <name type="scientific">Roseibium algae</name>
    <dbReference type="NCBI Taxonomy" id="3123038"/>
    <lineage>
        <taxon>Bacteria</taxon>
        <taxon>Pseudomonadati</taxon>
        <taxon>Pseudomonadota</taxon>
        <taxon>Alphaproteobacteria</taxon>
        <taxon>Hyphomicrobiales</taxon>
        <taxon>Stappiaceae</taxon>
        <taxon>Roseibium</taxon>
    </lineage>
</organism>
<proteinExistence type="predicted"/>
<keyword evidence="3" id="KW-1185">Reference proteome</keyword>